<sequence length="1452" mass="153170">MWTIYSIGDPVFLQQVLNAVAMLFGSADFLQFVAIGFLIGLLIIAVQGLIQGAQSIRFQGLLVSFLLYALLFMPTVSVSIEGAYSGTVRVVDNVPLGPAVVGSAVSNLGYGVTRLFEQVFTTPTLTGQGYVEALQVLATVRKTALSRLTTGEANSPTPGADIEQSWINYVADCVLYGVDRQINGAGLDAILKATDLDAALQTPIVTGTTELQLGPTRQILTCAEAYPQLRQVTTTDFLPKFKQALATRLGASTATVDTRVTGALTALAQDTVDAQQYMVMAALLPMFEKGIVQHYRHLGDQAAATQTSQAIQQRNSQWATEQNLFIAIMQPMMVYFEGFIFAVGPFMAFAIGLGPLGVRMVGKYLLFGLWIQLWMPILAISNLYLILTAQRAFEALATQNGALLPSFRALYETDLLLQSYLGTAGMLIASTPAISLMLIYGSAITATHLAGRLQGGDHINERLTAPDVMQPSAAGTVGPLMQTTALGGTHAPGAQSLVWSFKAGQSAQALVRSAELTAVQAQESFQSVFGQSFARSAAASRQTATQYALRQTFEASYSQADAAVLASAEELSQRFGASGVSREGLGTLISAGLKGRLAGASPSAIGADLAGHIRQHYDVSASQAQEMAQAIAQRVTTDQQLKAAFSEGLASDIARQHGESYTQGLNQSDSTQLTRSAHNVLSTSRSYEQAATLARSIGTDASFNAIETSGLLLANPALMNRLEQTLERFGLSGDVARQADGLLAGGVVGHPVQARAIAGLGLLLGFYGGSRADTLTPHEKEQAHAAAMGLYSSLLGVRFPEGLDPQVQAALATQAPALDGVRQEVMNAGVQDVRDPVAAGLQHHQINADGTITRVTSGREQVQDFGAGARQAVADQGVRHTNQLRREQAEGLADRLAERAGLPAPVARAAQEQVGGLLIQLGEEGALLRAGIGDLAGQGARQAAAALAYGQALVDGQGWEAARQAGREAAGSDSVWESAREAMIETRLTAVAGHGLTPAQAELYRATTETSLFAFVPSEAQRAARARVIDEAPSPAVGAQIATLIERSAGSREETDLRLIGAYNQTQPLFQSSRTPTPVGELAAEVLPPVTVTLPRASASGGEDGKKNASAQPGTGIGGLPLRHSNVTGGAFGQILDLIAAPESHGNYNAWYGQVDQQGVVLDRLTFDEVRALQTHLLADGQGGSAIGRYQFLPDTLEDLRRQLQLTGEEPFTPALQDRLALRLLRESGVNDWIAGRLDAAGLAHNLSRRWAALPKDASNLSYHAGVGANAAHVEQAEVVAALAAIRSGASTPFAAPAPAAGPGVVLSAPLQDPEHYPVTSAFSPERRHPVTGRLQAHRGVDLATPMGTPLFAPADGFARTGYQEHGAGHFIALHHGPEGDPGKVETKFFHLSGILVEPGQRVRQGDLIGYTGDSGLGTGPHLHYEVWRDGRAVDPRTDPLMRWTTAAGTTD</sequence>
<dbReference type="Pfam" id="PF07916">
    <property type="entry name" value="TraG_N"/>
    <property type="match status" value="1"/>
</dbReference>
<evidence type="ECO:0000313" key="6">
    <source>
        <dbReference type="Proteomes" id="UP000592294"/>
    </source>
</evidence>
<dbReference type="PANTHER" id="PTHR21666">
    <property type="entry name" value="PEPTIDASE-RELATED"/>
    <property type="match status" value="1"/>
</dbReference>
<evidence type="ECO:0000256" key="1">
    <source>
        <dbReference type="SAM" id="MobiDB-lite"/>
    </source>
</evidence>
<feature type="transmembrane region" description="Helical" evidence="2">
    <location>
        <begin position="61"/>
        <end position="80"/>
    </location>
</feature>
<dbReference type="InterPro" id="IPR012931">
    <property type="entry name" value="TraG_N_Proteobacteria"/>
</dbReference>
<dbReference type="SUPFAM" id="SSF53955">
    <property type="entry name" value="Lysozyme-like"/>
    <property type="match status" value="1"/>
</dbReference>
<dbReference type="Pfam" id="PF01551">
    <property type="entry name" value="Peptidase_M23"/>
    <property type="match status" value="1"/>
</dbReference>
<feature type="transmembrane region" description="Helical" evidence="2">
    <location>
        <begin position="332"/>
        <end position="353"/>
    </location>
</feature>
<evidence type="ECO:0000256" key="2">
    <source>
        <dbReference type="SAM" id="Phobius"/>
    </source>
</evidence>
<dbReference type="Gene3D" id="2.70.70.10">
    <property type="entry name" value="Glucose Permease (Domain IIA)"/>
    <property type="match status" value="1"/>
</dbReference>
<gene>
    <name evidence="5" type="ORF">HW932_03095</name>
</gene>
<keyword evidence="2" id="KW-0812">Transmembrane</keyword>
<proteinExistence type="predicted"/>
<dbReference type="InterPro" id="IPR050570">
    <property type="entry name" value="Cell_wall_metabolism_enzyme"/>
</dbReference>
<accession>A0A850R620</accession>
<comment type="caution">
    <text evidence="5">The sequence shown here is derived from an EMBL/GenBank/DDBJ whole genome shotgun (WGS) entry which is preliminary data.</text>
</comment>
<dbReference type="PANTHER" id="PTHR21666:SF270">
    <property type="entry name" value="MUREIN HYDROLASE ACTIVATOR ENVC"/>
    <property type="match status" value="1"/>
</dbReference>
<reference evidence="5 6" key="1">
    <citation type="submission" date="2020-06" db="EMBL/GenBank/DDBJ databases">
        <title>Whole-genome sequence of Allochromatium humboldtianum DSM 21881, type strain.</title>
        <authorList>
            <person name="Kyndt J.A."/>
            <person name="Meyer T.E."/>
        </authorList>
    </citation>
    <scope>NUCLEOTIDE SEQUENCE [LARGE SCALE GENOMIC DNA]</scope>
    <source>
        <strain evidence="5 6">DSM 21881</strain>
    </source>
</reference>
<dbReference type="Proteomes" id="UP000592294">
    <property type="component" value="Unassembled WGS sequence"/>
</dbReference>
<evidence type="ECO:0000259" key="4">
    <source>
        <dbReference type="Pfam" id="PF07916"/>
    </source>
</evidence>
<dbReference type="Gene3D" id="1.10.530.10">
    <property type="match status" value="1"/>
</dbReference>
<feature type="region of interest" description="Disordered" evidence="1">
    <location>
        <begin position="1096"/>
        <end position="1118"/>
    </location>
</feature>
<evidence type="ECO:0000313" key="5">
    <source>
        <dbReference type="EMBL" id="NVZ08245.1"/>
    </source>
</evidence>
<dbReference type="EMBL" id="JABZEO010000002">
    <property type="protein sequence ID" value="NVZ08245.1"/>
    <property type="molecule type" value="Genomic_DNA"/>
</dbReference>
<dbReference type="SUPFAM" id="SSF51261">
    <property type="entry name" value="Duplicated hybrid motif"/>
    <property type="match status" value="1"/>
</dbReference>
<feature type="domain" description="M23ase beta-sheet core" evidence="3">
    <location>
        <begin position="1337"/>
        <end position="1436"/>
    </location>
</feature>
<name>A0A850R620_9GAMM</name>
<dbReference type="CDD" id="cd12797">
    <property type="entry name" value="M23_peptidase"/>
    <property type="match status" value="1"/>
</dbReference>
<protein>
    <submittedName>
        <fullName evidence="5">Conjugal transfer protein TraG N-terminal domain-containing protein</fullName>
    </submittedName>
</protein>
<dbReference type="InterPro" id="IPR016047">
    <property type="entry name" value="M23ase_b-sheet_dom"/>
</dbReference>
<feature type="domain" description="TraG N-terminal Proteobacteria" evidence="4">
    <location>
        <begin position="3"/>
        <end position="458"/>
    </location>
</feature>
<dbReference type="GO" id="GO:0004222">
    <property type="term" value="F:metalloendopeptidase activity"/>
    <property type="evidence" value="ECO:0007669"/>
    <property type="project" value="TreeGrafter"/>
</dbReference>
<evidence type="ECO:0000259" key="3">
    <source>
        <dbReference type="Pfam" id="PF01551"/>
    </source>
</evidence>
<keyword evidence="2" id="KW-1133">Transmembrane helix</keyword>
<keyword evidence="2" id="KW-0472">Membrane</keyword>
<dbReference type="InterPro" id="IPR023346">
    <property type="entry name" value="Lysozyme-like_dom_sf"/>
</dbReference>
<dbReference type="InterPro" id="IPR011055">
    <property type="entry name" value="Dup_hybrid_motif"/>
</dbReference>
<dbReference type="RefSeq" id="WP_176975036.1">
    <property type="nucleotide sequence ID" value="NZ_JABZEO010000002.1"/>
</dbReference>
<keyword evidence="6" id="KW-1185">Reference proteome</keyword>
<organism evidence="5 6">
    <name type="scientific">Allochromatium humboldtianum</name>
    <dbReference type="NCBI Taxonomy" id="504901"/>
    <lineage>
        <taxon>Bacteria</taxon>
        <taxon>Pseudomonadati</taxon>
        <taxon>Pseudomonadota</taxon>
        <taxon>Gammaproteobacteria</taxon>
        <taxon>Chromatiales</taxon>
        <taxon>Chromatiaceae</taxon>
        <taxon>Allochromatium</taxon>
    </lineage>
</organism>
<feature type="transmembrane region" description="Helical" evidence="2">
    <location>
        <begin position="365"/>
        <end position="387"/>
    </location>
</feature>
<feature type="transmembrane region" description="Helical" evidence="2">
    <location>
        <begin position="29"/>
        <end position="49"/>
    </location>
</feature>